<dbReference type="InterPro" id="IPR004154">
    <property type="entry name" value="Anticodon-bd"/>
</dbReference>
<feature type="binding site" evidence="10">
    <location>
        <position position="129"/>
    </location>
    <ligand>
        <name>L-histidine</name>
        <dbReference type="ChEBI" id="CHEBI:57595"/>
    </ligand>
</feature>
<dbReference type="Proteomes" id="UP000309215">
    <property type="component" value="Unassembled WGS sequence"/>
</dbReference>
<dbReference type="GO" id="GO:0005524">
    <property type="term" value="F:ATP binding"/>
    <property type="evidence" value="ECO:0007669"/>
    <property type="project" value="UniProtKB-UniRule"/>
</dbReference>
<evidence type="ECO:0000256" key="2">
    <source>
        <dbReference type="ARBA" id="ARBA00011738"/>
    </source>
</evidence>
<dbReference type="PANTHER" id="PTHR43707:SF1">
    <property type="entry name" value="HISTIDINE--TRNA LIGASE, MITOCHONDRIAL-RELATED"/>
    <property type="match status" value="1"/>
</dbReference>
<comment type="subunit">
    <text evidence="2 9">Homodimer.</text>
</comment>
<reference evidence="12 13" key="1">
    <citation type="submission" date="2019-04" db="EMBL/GenBank/DDBJ databases">
        <authorList>
            <person name="Li Y."/>
            <person name="Wang J."/>
        </authorList>
    </citation>
    <scope>NUCLEOTIDE SEQUENCE [LARGE SCALE GENOMIC DNA]</scope>
    <source>
        <strain evidence="12 13">DSM 14668</strain>
    </source>
</reference>
<dbReference type="CDD" id="cd00773">
    <property type="entry name" value="HisRS-like_core"/>
    <property type="match status" value="1"/>
</dbReference>
<evidence type="ECO:0000256" key="10">
    <source>
        <dbReference type="PIRSR" id="PIRSR001549-1"/>
    </source>
</evidence>
<dbReference type="EMBL" id="SSMQ01000045">
    <property type="protein sequence ID" value="TKD00655.1"/>
    <property type="molecule type" value="Genomic_DNA"/>
</dbReference>
<dbReference type="InterPro" id="IPR033656">
    <property type="entry name" value="HisRS_anticodon"/>
</dbReference>
<evidence type="ECO:0000256" key="6">
    <source>
        <dbReference type="ARBA" id="ARBA00022917"/>
    </source>
</evidence>
<keyword evidence="7 9" id="KW-0030">Aminoacyl-tRNA synthetase</keyword>
<keyword evidence="5 9" id="KW-0067">ATP-binding</keyword>
<gene>
    <name evidence="9" type="primary">hisS</name>
    <name evidence="12" type="ORF">E8A74_33560</name>
</gene>
<evidence type="ECO:0000256" key="7">
    <source>
        <dbReference type="ARBA" id="ARBA00023146"/>
    </source>
</evidence>
<dbReference type="Gene3D" id="3.40.50.800">
    <property type="entry name" value="Anticodon-binding domain"/>
    <property type="match status" value="1"/>
</dbReference>
<dbReference type="PIRSF" id="PIRSF001549">
    <property type="entry name" value="His-tRNA_synth"/>
    <property type="match status" value="1"/>
</dbReference>
<dbReference type="SUPFAM" id="SSF55681">
    <property type="entry name" value="Class II aaRS and biotin synthetases"/>
    <property type="match status" value="1"/>
</dbReference>
<sequence>MELRAVKGMNDILPDEAARWQRLEQAFREHVARYGYDEVRTPILEHTALFSRQIGETTDVVEKEMYSFARHGDELTVRPEGTAGAARAYVEHKVHTKEPVSRWSYLGPMFRGERPAKGRYRQFYQAGCELYGDAGPLADAEMIEMILSLLNQGLGIGNIEVRLNSLGAAGTRARYRDALVAYFTPMKDKLSEDSQRRLEKNPLRILDSKDPRDREASKGAPSILELLDEADAAHFAGVRRHLDALDVRYIVDPTLVRGLDYYTRTLFEFVTTSGDLGAQSTVVGGGRYDNMIEGLGGPSVPAIGFAMGIERLLTLMPGEVSRERPAVYVAPLSDACTSRALVLGRDLRARGVRVEVDGRGGRLKAMLRRADALGAKFCVILGDGELERGVASVKDLAGHKQDEVPLADAADVLAARARAEASLPPGEAR</sequence>
<feature type="binding site" evidence="10">
    <location>
        <position position="257"/>
    </location>
    <ligand>
        <name>L-histidine</name>
        <dbReference type="ChEBI" id="CHEBI:57595"/>
    </ligand>
</feature>
<evidence type="ECO:0000256" key="9">
    <source>
        <dbReference type="HAMAP-Rule" id="MF_00127"/>
    </source>
</evidence>
<dbReference type="PANTHER" id="PTHR43707">
    <property type="entry name" value="HISTIDYL-TRNA SYNTHETASE"/>
    <property type="match status" value="1"/>
</dbReference>
<dbReference type="PROSITE" id="PS50862">
    <property type="entry name" value="AA_TRNA_LIGASE_II"/>
    <property type="match status" value="1"/>
</dbReference>
<proteinExistence type="inferred from homology"/>
<comment type="catalytic activity">
    <reaction evidence="8 9">
        <text>tRNA(His) + L-histidine + ATP = L-histidyl-tRNA(His) + AMP + diphosphate + H(+)</text>
        <dbReference type="Rhea" id="RHEA:17313"/>
        <dbReference type="Rhea" id="RHEA-COMP:9665"/>
        <dbReference type="Rhea" id="RHEA-COMP:9689"/>
        <dbReference type="ChEBI" id="CHEBI:15378"/>
        <dbReference type="ChEBI" id="CHEBI:30616"/>
        <dbReference type="ChEBI" id="CHEBI:33019"/>
        <dbReference type="ChEBI" id="CHEBI:57595"/>
        <dbReference type="ChEBI" id="CHEBI:78442"/>
        <dbReference type="ChEBI" id="CHEBI:78527"/>
        <dbReference type="ChEBI" id="CHEBI:456215"/>
        <dbReference type="EC" id="6.1.1.21"/>
    </reaction>
</comment>
<dbReference type="Pfam" id="PF03129">
    <property type="entry name" value="HGTP_anticodon"/>
    <property type="match status" value="1"/>
</dbReference>
<dbReference type="HAMAP" id="MF_00127">
    <property type="entry name" value="His_tRNA_synth"/>
    <property type="match status" value="1"/>
</dbReference>
<dbReference type="InterPro" id="IPR006195">
    <property type="entry name" value="aa-tRNA-synth_II"/>
</dbReference>
<keyword evidence="6 9" id="KW-0648">Protein biosynthesis</keyword>
<evidence type="ECO:0000313" key="12">
    <source>
        <dbReference type="EMBL" id="TKD00655.1"/>
    </source>
</evidence>
<feature type="binding site" evidence="10">
    <location>
        <begin position="261"/>
        <end position="262"/>
    </location>
    <ligand>
        <name>L-histidine</name>
        <dbReference type="ChEBI" id="CHEBI:57595"/>
    </ligand>
</feature>
<name>A0A4U1J2P4_9BACT</name>
<dbReference type="InterPro" id="IPR015807">
    <property type="entry name" value="His-tRNA-ligase"/>
</dbReference>
<comment type="subcellular location">
    <subcellularLocation>
        <location evidence="9">Cytoplasm</location>
    </subcellularLocation>
</comment>
<keyword evidence="4 9" id="KW-0547">Nucleotide-binding</keyword>
<accession>A0A4U1J2P4</accession>
<evidence type="ECO:0000256" key="1">
    <source>
        <dbReference type="ARBA" id="ARBA00008226"/>
    </source>
</evidence>
<dbReference type="EC" id="6.1.1.21" evidence="9"/>
<comment type="similarity">
    <text evidence="1 9">Belongs to the class-II aminoacyl-tRNA synthetase family.</text>
</comment>
<keyword evidence="9" id="KW-0963">Cytoplasm</keyword>
<dbReference type="RefSeq" id="WP_136933208.1">
    <property type="nucleotide sequence ID" value="NZ_SSMQ01000045.1"/>
</dbReference>
<dbReference type="OrthoDB" id="9800814at2"/>
<dbReference type="InterPro" id="IPR004516">
    <property type="entry name" value="HisRS/HisZ"/>
</dbReference>
<dbReference type="InterPro" id="IPR045864">
    <property type="entry name" value="aa-tRNA-synth_II/BPL/LPL"/>
</dbReference>
<dbReference type="GO" id="GO:0004821">
    <property type="term" value="F:histidine-tRNA ligase activity"/>
    <property type="evidence" value="ECO:0007669"/>
    <property type="project" value="UniProtKB-UniRule"/>
</dbReference>
<dbReference type="SUPFAM" id="SSF52954">
    <property type="entry name" value="Class II aaRS ABD-related"/>
    <property type="match status" value="1"/>
</dbReference>
<comment type="caution">
    <text evidence="12">The sequence shown here is derived from an EMBL/GenBank/DDBJ whole genome shotgun (WGS) entry which is preliminary data.</text>
</comment>
<evidence type="ECO:0000256" key="5">
    <source>
        <dbReference type="ARBA" id="ARBA00022840"/>
    </source>
</evidence>
<feature type="domain" description="Aminoacyl-transfer RNA synthetases class-II family profile" evidence="11">
    <location>
        <begin position="1"/>
        <end position="325"/>
    </location>
</feature>
<dbReference type="GO" id="GO:0006427">
    <property type="term" value="P:histidyl-tRNA aminoacylation"/>
    <property type="evidence" value="ECO:0007669"/>
    <property type="project" value="UniProtKB-UniRule"/>
</dbReference>
<keyword evidence="3 9" id="KW-0436">Ligase</keyword>
<dbReference type="Pfam" id="PF13393">
    <property type="entry name" value="tRNA-synt_His"/>
    <property type="match status" value="1"/>
</dbReference>
<dbReference type="GO" id="GO:0005737">
    <property type="term" value="C:cytoplasm"/>
    <property type="evidence" value="ECO:0007669"/>
    <property type="project" value="UniProtKB-SubCell"/>
</dbReference>
<dbReference type="InterPro" id="IPR041715">
    <property type="entry name" value="HisRS-like_core"/>
</dbReference>
<dbReference type="NCBIfam" id="TIGR00442">
    <property type="entry name" value="hisS"/>
    <property type="match status" value="1"/>
</dbReference>
<dbReference type="InterPro" id="IPR036621">
    <property type="entry name" value="Anticodon-bd_dom_sf"/>
</dbReference>
<feature type="binding site" evidence="10">
    <location>
        <begin position="80"/>
        <end position="82"/>
    </location>
    <ligand>
        <name>L-histidine</name>
        <dbReference type="ChEBI" id="CHEBI:57595"/>
    </ligand>
</feature>
<dbReference type="CDD" id="cd00859">
    <property type="entry name" value="HisRS_anticodon"/>
    <property type="match status" value="1"/>
</dbReference>
<keyword evidence="13" id="KW-1185">Reference proteome</keyword>
<evidence type="ECO:0000256" key="4">
    <source>
        <dbReference type="ARBA" id="ARBA00022741"/>
    </source>
</evidence>
<dbReference type="AlphaFoldDB" id="A0A4U1J2P4"/>
<feature type="binding site" evidence="10">
    <location>
        <position position="125"/>
    </location>
    <ligand>
        <name>L-histidine</name>
        <dbReference type="ChEBI" id="CHEBI:57595"/>
    </ligand>
</feature>
<evidence type="ECO:0000256" key="8">
    <source>
        <dbReference type="ARBA" id="ARBA00047639"/>
    </source>
</evidence>
<organism evidence="12 13">
    <name type="scientific">Polyangium fumosum</name>
    <dbReference type="NCBI Taxonomy" id="889272"/>
    <lineage>
        <taxon>Bacteria</taxon>
        <taxon>Pseudomonadati</taxon>
        <taxon>Myxococcota</taxon>
        <taxon>Polyangia</taxon>
        <taxon>Polyangiales</taxon>
        <taxon>Polyangiaceae</taxon>
        <taxon>Polyangium</taxon>
    </lineage>
</organism>
<feature type="binding site" evidence="10">
    <location>
        <position position="111"/>
    </location>
    <ligand>
        <name>L-histidine</name>
        <dbReference type="ChEBI" id="CHEBI:57595"/>
    </ligand>
</feature>
<evidence type="ECO:0000256" key="3">
    <source>
        <dbReference type="ARBA" id="ARBA00022598"/>
    </source>
</evidence>
<protein>
    <recommendedName>
        <fullName evidence="9">Histidine--tRNA ligase</fullName>
        <ecNumber evidence="9">6.1.1.21</ecNumber>
    </recommendedName>
    <alternativeName>
        <fullName evidence="9">Histidyl-tRNA synthetase</fullName>
        <shortName evidence="9">HisRS</shortName>
    </alternativeName>
</protein>
<evidence type="ECO:0000313" key="13">
    <source>
        <dbReference type="Proteomes" id="UP000309215"/>
    </source>
</evidence>
<dbReference type="Gene3D" id="3.30.930.10">
    <property type="entry name" value="Bira Bifunctional Protein, Domain 2"/>
    <property type="match status" value="1"/>
</dbReference>
<evidence type="ECO:0000259" key="11">
    <source>
        <dbReference type="PROSITE" id="PS50862"/>
    </source>
</evidence>